<dbReference type="GO" id="GO:0018578">
    <property type="term" value="F:protocatechuate 3,4-dioxygenase activity"/>
    <property type="evidence" value="ECO:0007669"/>
    <property type="project" value="UniProtKB-EC"/>
</dbReference>
<evidence type="ECO:0000313" key="6">
    <source>
        <dbReference type="EMBL" id="SJN30847.1"/>
    </source>
</evidence>
<keyword evidence="3 6" id="KW-0560">Oxidoreductase</keyword>
<comment type="similarity">
    <text evidence="1">Belongs to the intradiol ring-cleavage dioxygenase family.</text>
</comment>
<evidence type="ECO:0000259" key="5">
    <source>
        <dbReference type="Pfam" id="PF00775"/>
    </source>
</evidence>
<dbReference type="EC" id="1.13.11.3" evidence="6"/>
<reference evidence="6 7" key="1">
    <citation type="submission" date="2017-02" db="EMBL/GenBank/DDBJ databases">
        <authorList>
            <person name="Peterson S.W."/>
        </authorList>
    </citation>
    <scope>NUCLEOTIDE SEQUENCE [LARGE SCALE GENOMIC DNA]</scope>
    <source>
        <strain evidence="6 7">2B3F</strain>
    </source>
</reference>
<dbReference type="RefSeq" id="WP_087134272.1">
    <property type="nucleotide sequence ID" value="NZ_FUKP01000057.1"/>
</dbReference>
<dbReference type="SUPFAM" id="SSF49482">
    <property type="entry name" value="Aromatic compound dioxygenase"/>
    <property type="match status" value="1"/>
</dbReference>
<proteinExistence type="inferred from homology"/>
<protein>
    <submittedName>
        <fullName evidence="6">Protocatechuate 3,4-dioxygenase alpha chain</fullName>
        <ecNumber evidence="6">1.13.11.3</ecNumber>
    </submittedName>
</protein>
<evidence type="ECO:0000256" key="3">
    <source>
        <dbReference type="ARBA" id="ARBA00023002"/>
    </source>
</evidence>
<sequence>MRIDENTERGEDGRLVPTPGQTIGPFFGYATPYENVHLPWWDGQNLVPPAHPDAVRLYGTVYDGEGTPIPDAMLEIWQPDAQGRISRKDCSLVRDGFTFTGWGRSVTDNVGRFTFSTVEPGATDAGRARFIHLVVFARGLLNKLHTRVYIPEDTEALAADPFLSGLDPERRNTLIAHRDEDGSLRFDVWIQGAGENADKETVFLQFPGIEYPVHD</sequence>
<feature type="compositionally biased region" description="Basic and acidic residues" evidence="4">
    <location>
        <begin position="1"/>
        <end position="14"/>
    </location>
</feature>
<feature type="region of interest" description="Disordered" evidence="4">
    <location>
        <begin position="1"/>
        <end position="20"/>
    </location>
</feature>
<dbReference type="Proteomes" id="UP000196230">
    <property type="component" value="Unassembled WGS sequence"/>
</dbReference>
<evidence type="ECO:0000256" key="4">
    <source>
        <dbReference type="SAM" id="MobiDB-lite"/>
    </source>
</evidence>
<name>A0A1R4JFQ3_9MICC</name>
<evidence type="ECO:0000256" key="1">
    <source>
        <dbReference type="ARBA" id="ARBA00007825"/>
    </source>
</evidence>
<feature type="domain" description="Intradiol ring-cleavage dioxygenases" evidence="5">
    <location>
        <begin position="54"/>
        <end position="180"/>
    </location>
</feature>
<accession>A0A1R4JFQ3</accession>
<dbReference type="Pfam" id="PF00775">
    <property type="entry name" value="Dioxygenase_C"/>
    <property type="match status" value="1"/>
</dbReference>
<dbReference type="InterPro" id="IPR050770">
    <property type="entry name" value="Intradiol_RC_Dioxygenase"/>
</dbReference>
<dbReference type="InterPro" id="IPR000627">
    <property type="entry name" value="Intradiol_dOase_C"/>
</dbReference>
<dbReference type="PANTHER" id="PTHR33711:SF9">
    <property type="entry name" value="PROTOCATECHUATE 3,4-DIOXYGENASE ALPHA CHAIN"/>
    <property type="match status" value="1"/>
</dbReference>
<dbReference type="GO" id="GO:0008199">
    <property type="term" value="F:ferric iron binding"/>
    <property type="evidence" value="ECO:0007669"/>
    <property type="project" value="InterPro"/>
</dbReference>
<keyword evidence="2 6" id="KW-0223">Dioxygenase</keyword>
<dbReference type="NCBIfam" id="TIGR02423">
    <property type="entry name" value="protocat_alph"/>
    <property type="match status" value="1"/>
</dbReference>
<dbReference type="InterPro" id="IPR012786">
    <property type="entry name" value="Protocat_dOase_a"/>
</dbReference>
<evidence type="ECO:0000256" key="2">
    <source>
        <dbReference type="ARBA" id="ARBA00022964"/>
    </source>
</evidence>
<dbReference type="PANTHER" id="PTHR33711">
    <property type="entry name" value="DIOXYGENASE, PUTATIVE (AFU_ORTHOLOGUE AFUA_2G02910)-RELATED"/>
    <property type="match status" value="1"/>
</dbReference>
<dbReference type="AlphaFoldDB" id="A0A1R4JFQ3"/>
<dbReference type="EMBL" id="FUKP01000057">
    <property type="protein sequence ID" value="SJN30847.1"/>
    <property type="molecule type" value="Genomic_DNA"/>
</dbReference>
<organism evidence="6 7">
    <name type="scientific">Micrococcus lylae</name>
    <dbReference type="NCBI Taxonomy" id="1273"/>
    <lineage>
        <taxon>Bacteria</taxon>
        <taxon>Bacillati</taxon>
        <taxon>Actinomycetota</taxon>
        <taxon>Actinomycetes</taxon>
        <taxon>Micrococcales</taxon>
        <taxon>Micrococcaceae</taxon>
        <taxon>Micrococcus</taxon>
    </lineage>
</organism>
<dbReference type="Gene3D" id="2.60.130.10">
    <property type="entry name" value="Aromatic compound dioxygenase"/>
    <property type="match status" value="1"/>
</dbReference>
<evidence type="ECO:0000313" key="7">
    <source>
        <dbReference type="Proteomes" id="UP000196230"/>
    </source>
</evidence>
<gene>
    <name evidence="6" type="ORF">FM125_08285</name>
</gene>
<dbReference type="InterPro" id="IPR015889">
    <property type="entry name" value="Intradiol_dOase_core"/>
</dbReference>